<feature type="compositionally biased region" description="Polar residues" evidence="15">
    <location>
        <begin position="134"/>
        <end position="144"/>
    </location>
</feature>
<dbReference type="Gene3D" id="3.80.10.10">
    <property type="entry name" value="Ribonuclease Inhibitor"/>
    <property type="match status" value="5"/>
</dbReference>
<feature type="compositionally biased region" description="Basic and acidic residues" evidence="15">
    <location>
        <begin position="209"/>
        <end position="224"/>
    </location>
</feature>
<dbReference type="InterPro" id="IPR051824">
    <property type="entry name" value="LRR_Rcpt-Like_S/T_Kinase"/>
</dbReference>
<keyword evidence="12 16" id="KW-0472">Membrane</keyword>
<evidence type="ECO:0000256" key="8">
    <source>
        <dbReference type="ARBA" id="ARBA00022741"/>
    </source>
</evidence>
<dbReference type="Proteomes" id="UP000596660">
    <property type="component" value="Unplaced"/>
</dbReference>
<dbReference type="SMART" id="SM00369">
    <property type="entry name" value="LRR_TYP"/>
    <property type="match status" value="5"/>
</dbReference>
<dbReference type="SMART" id="SM00220">
    <property type="entry name" value="S_TKc"/>
    <property type="match status" value="1"/>
</dbReference>
<dbReference type="PANTHER" id="PTHR48006:SF92">
    <property type="entry name" value="LRR RECEPTOR-LIKE SERINE_THREONINE-PROTEIN KINASE GSO1"/>
    <property type="match status" value="1"/>
</dbReference>
<dbReference type="SMART" id="SM00365">
    <property type="entry name" value="LRR_SD22"/>
    <property type="match status" value="5"/>
</dbReference>
<dbReference type="InterPro" id="IPR000719">
    <property type="entry name" value="Prot_kinase_dom"/>
</dbReference>
<keyword evidence="5 16" id="KW-0812">Transmembrane</keyword>
<keyword evidence="4" id="KW-0808">Transferase</keyword>
<dbReference type="Pfam" id="PF13855">
    <property type="entry name" value="LRR_8"/>
    <property type="match status" value="2"/>
</dbReference>
<dbReference type="FunFam" id="3.80.10.10:FF:000077">
    <property type="entry name" value="LRR receptor-like serine/threonine-protein kinase ERL1"/>
    <property type="match status" value="1"/>
</dbReference>
<evidence type="ECO:0000256" key="16">
    <source>
        <dbReference type="SAM" id="Phobius"/>
    </source>
</evidence>
<evidence type="ECO:0000256" key="2">
    <source>
        <dbReference type="ARBA" id="ARBA00008684"/>
    </source>
</evidence>
<dbReference type="PANTHER" id="PTHR48006">
    <property type="entry name" value="LEUCINE-RICH REPEAT-CONTAINING PROTEIN DDB_G0281931-RELATED"/>
    <property type="match status" value="1"/>
</dbReference>
<feature type="domain" description="Protein kinase" evidence="17">
    <location>
        <begin position="1075"/>
        <end position="1356"/>
    </location>
</feature>
<dbReference type="InterPro" id="IPR003591">
    <property type="entry name" value="Leu-rich_rpt_typical-subtyp"/>
</dbReference>
<dbReference type="Gene3D" id="1.10.510.10">
    <property type="entry name" value="Transferase(Phosphotransferase) domain 1"/>
    <property type="match status" value="1"/>
</dbReference>
<evidence type="ECO:0000256" key="13">
    <source>
        <dbReference type="ARBA" id="ARBA00023180"/>
    </source>
</evidence>
<dbReference type="InterPro" id="IPR001611">
    <property type="entry name" value="Leu-rich_rpt"/>
</dbReference>
<evidence type="ECO:0000256" key="12">
    <source>
        <dbReference type="ARBA" id="ARBA00023136"/>
    </source>
</evidence>
<dbReference type="Pfam" id="PF00560">
    <property type="entry name" value="LRR_1"/>
    <property type="match status" value="3"/>
</dbReference>
<dbReference type="PROSITE" id="PS50011">
    <property type="entry name" value="PROTEIN_KINASE_DOM"/>
    <property type="match status" value="1"/>
</dbReference>
<feature type="region of interest" description="Disordered" evidence="15">
    <location>
        <begin position="361"/>
        <end position="383"/>
    </location>
</feature>
<reference evidence="18" key="2">
    <citation type="submission" date="2021-03" db="UniProtKB">
        <authorList>
            <consortium name="EnsemblPlants"/>
        </authorList>
    </citation>
    <scope>IDENTIFICATION</scope>
</reference>
<dbReference type="FunFam" id="1.10.510.10:FF:000714">
    <property type="entry name" value="Kinase family with leucine-rich repeat domain-containing protein"/>
    <property type="match status" value="1"/>
</dbReference>
<dbReference type="Gene3D" id="3.30.200.20">
    <property type="entry name" value="Phosphorylase Kinase, domain 1"/>
    <property type="match status" value="1"/>
</dbReference>
<keyword evidence="9" id="KW-0418">Kinase</keyword>
<evidence type="ECO:0000256" key="9">
    <source>
        <dbReference type="ARBA" id="ARBA00022777"/>
    </source>
</evidence>
<dbReference type="PROSITE" id="PS00107">
    <property type="entry name" value="PROTEIN_KINASE_ATP"/>
    <property type="match status" value="1"/>
</dbReference>
<dbReference type="Pfam" id="PF00069">
    <property type="entry name" value="Pkinase"/>
    <property type="match status" value="1"/>
</dbReference>
<dbReference type="EnsemblPlants" id="AUR62040226-RA">
    <property type="protein sequence ID" value="AUR62040226-RA:cds"/>
    <property type="gene ID" value="AUR62040226"/>
</dbReference>
<feature type="transmembrane region" description="Helical" evidence="16">
    <location>
        <begin position="1016"/>
        <end position="1039"/>
    </location>
</feature>
<evidence type="ECO:0000256" key="4">
    <source>
        <dbReference type="ARBA" id="ARBA00022679"/>
    </source>
</evidence>
<evidence type="ECO:0000256" key="3">
    <source>
        <dbReference type="ARBA" id="ARBA00022614"/>
    </source>
</evidence>
<feature type="region of interest" description="Disordered" evidence="15">
    <location>
        <begin position="119"/>
        <end position="246"/>
    </location>
</feature>
<keyword evidence="13" id="KW-0325">Glycoprotein</keyword>
<evidence type="ECO:0000256" key="6">
    <source>
        <dbReference type="ARBA" id="ARBA00022729"/>
    </source>
</evidence>
<dbReference type="Gramene" id="AUR62040226-RA">
    <property type="protein sequence ID" value="AUR62040226-RA:cds"/>
    <property type="gene ID" value="AUR62040226"/>
</dbReference>
<evidence type="ECO:0000259" key="17">
    <source>
        <dbReference type="PROSITE" id="PS50011"/>
    </source>
</evidence>
<evidence type="ECO:0000256" key="15">
    <source>
        <dbReference type="SAM" id="MobiDB-lite"/>
    </source>
</evidence>
<dbReference type="InterPro" id="IPR017441">
    <property type="entry name" value="Protein_kinase_ATP_BS"/>
</dbReference>
<dbReference type="GO" id="GO:0004672">
    <property type="term" value="F:protein kinase activity"/>
    <property type="evidence" value="ECO:0007669"/>
    <property type="project" value="InterPro"/>
</dbReference>
<dbReference type="PROSITE" id="PS00108">
    <property type="entry name" value="PROTEIN_KINASE_ST"/>
    <property type="match status" value="1"/>
</dbReference>
<name>A0A803N4B0_CHEQI</name>
<dbReference type="InterPro" id="IPR032675">
    <property type="entry name" value="LRR_dom_sf"/>
</dbReference>
<keyword evidence="19" id="KW-1185">Reference proteome</keyword>
<dbReference type="FunFam" id="3.80.10.10:FF:000041">
    <property type="entry name" value="LRR receptor-like serine/threonine-protein kinase ERECTA"/>
    <property type="match status" value="1"/>
</dbReference>
<dbReference type="InterPro" id="IPR013210">
    <property type="entry name" value="LRR_N_plant-typ"/>
</dbReference>
<feature type="compositionally biased region" description="Basic and acidic residues" evidence="15">
    <location>
        <begin position="361"/>
        <end position="376"/>
    </location>
</feature>
<keyword evidence="7" id="KW-0677">Repeat</keyword>
<evidence type="ECO:0000256" key="10">
    <source>
        <dbReference type="ARBA" id="ARBA00022840"/>
    </source>
</evidence>
<evidence type="ECO:0000313" key="19">
    <source>
        <dbReference type="Proteomes" id="UP000596660"/>
    </source>
</evidence>
<dbReference type="GO" id="GO:0005524">
    <property type="term" value="F:ATP binding"/>
    <property type="evidence" value="ECO:0007669"/>
    <property type="project" value="UniProtKB-UniRule"/>
</dbReference>
<organism evidence="18 19">
    <name type="scientific">Chenopodium quinoa</name>
    <name type="common">Quinoa</name>
    <dbReference type="NCBI Taxonomy" id="63459"/>
    <lineage>
        <taxon>Eukaryota</taxon>
        <taxon>Viridiplantae</taxon>
        <taxon>Streptophyta</taxon>
        <taxon>Embryophyta</taxon>
        <taxon>Tracheophyta</taxon>
        <taxon>Spermatophyta</taxon>
        <taxon>Magnoliopsida</taxon>
        <taxon>eudicotyledons</taxon>
        <taxon>Gunneridae</taxon>
        <taxon>Pentapetalae</taxon>
        <taxon>Caryophyllales</taxon>
        <taxon>Chenopodiaceae</taxon>
        <taxon>Chenopodioideae</taxon>
        <taxon>Atripliceae</taxon>
        <taxon>Chenopodium</taxon>
    </lineage>
</organism>
<protein>
    <recommendedName>
        <fullName evidence="17">Protein kinase domain-containing protein</fullName>
    </recommendedName>
</protein>
<keyword evidence="11 16" id="KW-1133">Transmembrane helix</keyword>
<keyword evidence="8 14" id="KW-0547">Nucleotide-binding</keyword>
<sequence length="1356" mass="150820">MAVVDNEVDIKLRIYGGFVIKTRKGGGQYQVYEAGFTYWKRNVPLNYFSAGYLRYLCIKGIRDMGWDVPTLYAVWFKEKGKSWMTGKGKIETDNDVKGLLDAKHRDGYLELFCTVSDEPTPTVDPSSIVDEDNNTTSIPEQSTLRGLPHHSRHTVIGSNPTQTQPTQTNEGSTSPQTHVSTQTDTGSKPTQKEHFQTPPTSVLTKTQKTTHEPTKTHKTAHEPTKLALRRSPRVSKVPETEPSLTKLRRSPRFCTVVDKGKGKVGETIDDVAVRLQKGVGEGSGKIKAKRALKLGEEEESGSGSSSSDDSDIDIEWEPGEEEAHSDDEVWPRQTGEGILSTVEQSLQLVTYGGETSQDVGVEKEEVKQLEQPKTEQKPPNSTYKMTKLPFTPTKFLPLLPFIILTFLPFLVISQSDQQILLKIKEQWNSQPPTDSWTSNTSYCHWPGISCTGGETVTGISLNSQNIEGRIPPSICDLKNLTLLDLGNNSIIGNFPTFLYNCTKLQKLDLSQNYFVGKLPNDINKLSPNLQYLTISSNNFTGDIPSSLAQLKGLINLYLDSNLFNGTFPYELGQLENLEELVFAYNPFAPNKLPKEFGMLKRLKFLWMTQCNLIGEIPNDFANLTSLEHLDLVQNSLVGEIPSGLFLLKNLTYLYLYKNRISGGLPTSIEPLNLVELDLSQNNMTGVIPDDIGKLKRLTMLKLFQNQIHGPIPTSISLLPKLTTLRVFMNRLSGTLPPEMGLHSELTSFEVSDNAFTGQLPEYLCNNGKLMGVVAFNNYLNGTIPKSLGQCNSLLVVQVYNNSLTGEVPAGLWTLPNMMFMQLSNNQISGRLSEKLAANVSLVELSNNNFFGKFPSSSVSTWRSLQKFEASNNMITGTVPLELTSLSNLNTLLLDGNQLSGELPSEIISWKNLNSLDLSNNELSGSIPSALGSLPVLTYLNLSNNQFSGQIPPEIGHLMPTSLDFSSNKLTGDIPVGLDNMAYEDSFLNTHLCSNTGFLDLPKCSKHQRKPNLSSKYLVLIIVLAVVALLATLYYTVFIIKEIRQRKNKEELDRSTWKLTSFHRLQFTEEKILTSLTEKHVIGSGGSGTVYWIPINQSGDAVAVKRIWSNNLDKEFIAEVQVLGTIRHTNIVKLLCCISSENSKLLVYEYMQNQSLDKWIRESNRQTVSSKNGSVHQAVLDWPTRLKIAIDAAQGLSYMHSDCSPPIVHRDVKSSNILLDSKFNAKIADFGLAKILAKPGGEPYTVSAVAGSFGYMAPEYCYTTKVNEKIDIYSFGVVLLELVTGKEPHIGDEHTNLAEWALRHYNEGHPIKDVFDKKVQEPCSIEEMTNVFKIGLMCTSALPAFRPSMKEVLQMLQ</sequence>
<dbReference type="PROSITE" id="PS51450">
    <property type="entry name" value="LRR"/>
    <property type="match status" value="1"/>
</dbReference>
<feature type="compositionally biased region" description="Polar residues" evidence="15">
    <location>
        <begin position="169"/>
        <end position="189"/>
    </location>
</feature>
<comment type="subcellular location">
    <subcellularLocation>
        <location evidence="1">Membrane</location>
        <topology evidence="1">Single-pass type I membrane protein</topology>
    </subcellularLocation>
</comment>
<evidence type="ECO:0000256" key="14">
    <source>
        <dbReference type="PROSITE-ProRule" id="PRU10141"/>
    </source>
</evidence>
<proteinExistence type="inferred from homology"/>
<dbReference type="InterPro" id="IPR011009">
    <property type="entry name" value="Kinase-like_dom_sf"/>
</dbReference>
<evidence type="ECO:0000256" key="1">
    <source>
        <dbReference type="ARBA" id="ARBA00004479"/>
    </source>
</evidence>
<evidence type="ECO:0000313" key="18">
    <source>
        <dbReference type="EnsemblPlants" id="AUR62040226-RA:cds"/>
    </source>
</evidence>
<dbReference type="SUPFAM" id="SSF56112">
    <property type="entry name" value="Protein kinase-like (PK-like)"/>
    <property type="match status" value="1"/>
</dbReference>
<feature type="region of interest" description="Disordered" evidence="15">
    <location>
        <begin position="281"/>
        <end position="313"/>
    </location>
</feature>
<dbReference type="FunFam" id="3.80.10.10:FF:000233">
    <property type="entry name" value="Leucine-rich repeat receptor-like protein kinase TDR"/>
    <property type="match status" value="1"/>
</dbReference>
<accession>A0A803N4B0</accession>
<comment type="similarity">
    <text evidence="2">Belongs to the protein kinase superfamily. Ser/Thr protein kinase family.</text>
</comment>
<dbReference type="SUPFAM" id="SSF52058">
    <property type="entry name" value="L domain-like"/>
    <property type="match status" value="1"/>
</dbReference>
<reference evidence="18" key="1">
    <citation type="journal article" date="2017" name="Nature">
        <title>The genome of Chenopodium quinoa.</title>
        <authorList>
            <person name="Jarvis D.E."/>
            <person name="Ho Y.S."/>
            <person name="Lightfoot D.J."/>
            <person name="Schmoeckel S.M."/>
            <person name="Li B."/>
            <person name="Borm T.J.A."/>
            <person name="Ohyanagi H."/>
            <person name="Mineta K."/>
            <person name="Michell C.T."/>
            <person name="Saber N."/>
            <person name="Kharbatia N.M."/>
            <person name="Rupper R.R."/>
            <person name="Sharp A.R."/>
            <person name="Dally N."/>
            <person name="Boughton B.A."/>
            <person name="Woo Y.H."/>
            <person name="Gao G."/>
            <person name="Schijlen E.G.W.M."/>
            <person name="Guo X."/>
            <person name="Momin A.A."/>
            <person name="Negrao S."/>
            <person name="Al-Babili S."/>
            <person name="Gehring C."/>
            <person name="Roessner U."/>
            <person name="Jung C."/>
            <person name="Murphy K."/>
            <person name="Arold S.T."/>
            <person name="Gojobori T."/>
            <person name="van der Linden C.G."/>
            <person name="van Loo E.N."/>
            <person name="Jellen E.N."/>
            <person name="Maughan P.J."/>
            <person name="Tester M."/>
        </authorList>
    </citation>
    <scope>NUCLEOTIDE SEQUENCE [LARGE SCALE GENOMIC DNA]</scope>
    <source>
        <strain evidence="18">cv. PI 614886</strain>
    </source>
</reference>
<dbReference type="Pfam" id="PF08263">
    <property type="entry name" value="LRRNT_2"/>
    <property type="match status" value="1"/>
</dbReference>
<dbReference type="CDD" id="cd14066">
    <property type="entry name" value="STKc_IRAK"/>
    <property type="match status" value="1"/>
</dbReference>
<dbReference type="SUPFAM" id="SSF52047">
    <property type="entry name" value="RNI-like"/>
    <property type="match status" value="1"/>
</dbReference>
<feature type="binding site" evidence="14">
    <location>
        <position position="1104"/>
    </location>
    <ligand>
        <name>ATP</name>
        <dbReference type="ChEBI" id="CHEBI:30616"/>
    </ligand>
</feature>
<evidence type="ECO:0000256" key="7">
    <source>
        <dbReference type="ARBA" id="ARBA00022737"/>
    </source>
</evidence>
<dbReference type="InterPro" id="IPR008271">
    <property type="entry name" value="Ser/Thr_kinase_AS"/>
</dbReference>
<evidence type="ECO:0000256" key="5">
    <source>
        <dbReference type="ARBA" id="ARBA00022692"/>
    </source>
</evidence>
<evidence type="ECO:0000256" key="11">
    <source>
        <dbReference type="ARBA" id="ARBA00022989"/>
    </source>
</evidence>
<keyword evidence="10 14" id="KW-0067">ATP-binding</keyword>
<dbReference type="GO" id="GO:0016020">
    <property type="term" value="C:membrane"/>
    <property type="evidence" value="ECO:0007669"/>
    <property type="project" value="UniProtKB-SubCell"/>
</dbReference>
<keyword evidence="3" id="KW-0433">Leucine-rich repeat</keyword>
<keyword evidence="6" id="KW-0732">Signal</keyword>
<dbReference type="GO" id="GO:0009791">
    <property type="term" value="P:post-embryonic development"/>
    <property type="evidence" value="ECO:0007669"/>
    <property type="project" value="UniProtKB-ARBA"/>
</dbReference>
<dbReference type="OMA" id="RTSGGMM"/>